<keyword evidence="7" id="KW-0067">ATP-binding</keyword>
<dbReference type="InterPro" id="IPR011712">
    <property type="entry name" value="Sig_transdc_His_kin_sub3_dim/P"/>
</dbReference>
<dbReference type="Pfam" id="PF07730">
    <property type="entry name" value="HisKA_3"/>
    <property type="match status" value="1"/>
</dbReference>
<evidence type="ECO:0000256" key="9">
    <source>
        <dbReference type="SAM" id="Phobius"/>
    </source>
</evidence>
<dbReference type="InterPro" id="IPR036890">
    <property type="entry name" value="HATPase_C_sf"/>
</dbReference>
<organism evidence="11 12">
    <name type="scientific">Leucobacter iarius</name>
    <dbReference type="NCBI Taxonomy" id="333963"/>
    <lineage>
        <taxon>Bacteria</taxon>
        <taxon>Bacillati</taxon>
        <taxon>Actinomycetota</taxon>
        <taxon>Actinomycetes</taxon>
        <taxon>Micrococcales</taxon>
        <taxon>Microbacteriaceae</taxon>
        <taxon>Leucobacter</taxon>
    </lineage>
</organism>
<feature type="transmembrane region" description="Helical" evidence="9">
    <location>
        <begin position="153"/>
        <end position="170"/>
    </location>
</feature>
<name>A0ABP4XT75_9MICO</name>
<dbReference type="EMBL" id="BAAAOB010000001">
    <property type="protein sequence ID" value="GAA1789325.1"/>
    <property type="molecule type" value="Genomic_DNA"/>
</dbReference>
<evidence type="ECO:0000256" key="6">
    <source>
        <dbReference type="ARBA" id="ARBA00022777"/>
    </source>
</evidence>
<proteinExistence type="predicted"/>
<evidence type="ECO:0000313" key="11">
    <source>
        <dbReference type="EMBL" id="GAA1789325.1"/>
    </source>
</evidence>
<dbReference type="EC" id="2.7.13.3" evidence="2"/>
<feature type="transmembrane region" description="Helical" evidence="9">
    <location>
        <begin position="121"/>
        <end position="141"/>
    </location>
</feature>
<reference evidence="12" key="1">
    <citation type="journal article" date="2019" name="Int. J. Syst. Evol. Microbiol.">
        <title>The Global Catalogue of Microorganisms (GCM) 10K type strain sequencing project: providing services to taxonomists for standard genome sequencing and annotation.</title>
        <authorList>
            <consortium name="The Broad Institute Genomics Platform"/>
            <consortium name="The Broad Institute Genome Sequencing Center for Infectious Disease"/>
            <person name="Wu L."/>
            <person name="Ma J."/>
        </authorList>
    </citation>
    <scope>NUCLEOTIDE SEQUENCE [LARGE SCALE GENOMIC DNA]</scope>
    <source>
        <strain evidence="12">JCM 14736</strain>
    </source>
</reference>
<sequence length="411" mass="42454">MQIPLVLVLGRPWSTIVLQATVIGLSVWLLALQPSPLWATVLLSLSLALLAVRLIALIAIPTTGSSSLATGAPDPRLRRREVLMAAAAGVAALLASASSGATNGIGTFPAAVAAAIFLSEIAVPIGAALAVCGAAILLHCLSASFAGASISQLVNTLFGLGIGIAAGLSWRQRAATARDRARAAERELALRDEARKRSLARDLHDVLAHSLGGLVVQLDAVALQIEAGRIEAAGARVAAARELAVEGLREARAAVHALREGNDEEPVPWPILRDRIGSIANAVGGDLEVVLPEGADQRARALSASAAMAIERAAQEGLANARKHGGGATRLLLEPGSDDVRLRVENALAQGGHVNEIPGGGFGLRGLRERVLSLGPPAAMEAREHTVDDESGPRIRRFVLSVTVPFLGVDA</sequence>
<keyword evidence="9" id="KW-0472">Membrane</keyword>
<evidence type="ECO:0000256" key="4">
    <source>
        <dbReference type="ARBA" id="ARBA00022679"/>
    </source>
</evidence>
<comment type="caution">
    <text evidence="11">The sequence shown here is derived from an EMBL/GenBank/DDBJ whole genome shotgun (WGS) entry which is preliminary data.</text>
</comment>
<feature type="transmembrane region" description="Helical" evidence="9">
    <location>
        <begin position="12"/>
        <end position="31"/>
    </location>
</feature>
<evidence type="ECO:0000256" key="7">
    <source>
        <dbReference type="ARBA" id="ARBA00022840"/>
    </source>
</evidence>
<gene>
    <name evidence="11" type="ORF">GCM10009768_17990</name>
</gene>
<keyword evidence="8" id="KW-0902">Two-component regulatory system</keyword>
<dbReference type="InterPro" id="IPR050482">
    <property type="entry name" value="Sensor_HK_TwoCompSys"/>
</dbReference>
<dbReference type="PANTHER" id="PTHR24421">
    <property type="entry name" value="NITRATE/NITRITE SENSOR PROTEIN NARX-RELATED"/>
    <property type="match status" value="1"/>
</dbReference>
<keyword evidence="4" id="KW-0808">Transferase</keyword>
<dbReference type="RefSeq" id="WP_344031525.1">
    <property type="nucleotide sequence ID" value="NZ_BAAAOB010000001.1"/>
</dbReference>
<evidence type="ECO:0000256" key="5">
    <source>
        <dbReference type="ARBA" id="ARBA00022741"/>
    </source>
</evidence>
<keyword evidence="5" id="KW-0547">Nucleotide-binding</keyword>
<keyword evidence="3" id="KW-0597">Phosphoprotein</keyword>
<evidence type="ECO:0000313" key="12">
    <source>
        <dbReference type="Proteomes" id="UP001500851"/>
    </source>
</evidence>
<keyword evidence="12" id="KW-1185">Reference proteome</keyword>
<evidence type="ECO:0000259" key="10">
    <source>
        <dbReference type="Pfam" id="PF07730"/>
    </source>
</evidence>
<evidence type="ECO:0000256" key="1">
    <source>
        <dbReference type="ARBA" id="ARBA00000085"/>
    </source>
</evidence>
<keyword evidence="9" id="KW-0812">Transmembrane</keyword>
<evidence type="ECO:0000256" key="8">
    <source>
        <dbReference type="ARBA" id="ARBA00023012"/>
    </source>
</evidence>
<keyword evidence="6" id="KW-0418">Kinase</keyword>
<protein>
    <recommendedName>
        <fullName evidence="2">histidine kinase</fullName>
        <ecNumber evidence="2">2.7.13.3</ecNumber>
    </recommendedName>
</protein>
<dbReference type="Gene3D" id="1.20.5.1930">
    <property type="match status" value="1"/>
</dbReference>
<feature type="transmembrane region" description="Helical" evidence="9">
    <location>
        <begin position="37"/>
        <end position="61"/>
    </location>
</feature>
<comment type="catalytic activity">
    <reaction evidence="1">
        <text>ATP + protein L-histidine = ADP + protein N-phospho-L-histidine.</text>
        <dbReference type="EC" id="2.7.13.3"/>
    </reaction>
</comment>
<keyword evidence="9" id="KW-1133">Transmembrane helix</keyword>
<feature type="transmembrane region" description="Helical" evidence="9">
    <location>
        <begin position="82"/>
        <end position="101"/>
    </location>
</feature>
<evidence type="ECO:0000256" key="3">
    <source>
        <dbReference type="ARBA" id="ARBA00022553"/>
    </source>
</evidence>
<dbReference type="PANTHER" id="PTHR24421:SF10">
    <property type="entry name" value="NITRATE_NITRITE SENSOR PROTEIN NARQ"/>
    <property type="match status" value="1"/>
</dbReference>
<dbReference type="Proteomes" id="UP001500851">
    <property type="component" value="Unassembled WGS sequence"/>
</dbReference>
<accession>A0ABP4XT75</accession>
<dbReference type="Gene3D" id="3.30.565.10">
    <property type="entry name" value="Histidine kinase-like ATPase, C-terminal domain"/>
    <property type="match status" value="1"/>
</dbReference>
<feature type="domain" description="Signal transduction histidine kinase subgroup 3 dimerisation and phosphoacceptor" evidence="10">
    <location>
        <begin position="197"/>
        <end position="261"/>
    </location>
</feature>
<evidence type="ECO:0000256" key="2">
    <source>
        <dbReference type="ARBA" id="ARBA00012438"/>
    </source>
</evidence>